<evidence type="ECO:0000313" key="10">
    <source>
        <dbReference type="Proteomes" id="UP000000442"/>
    </source>
</evidence>
<dbReference type="PIRSF" id="PIRSF028757">
    <property type="entry name" value="LD-carboxypeptidase"/>
    <property type="match status" value="1"/>
</dbReference>
<dbReference type="Proteomes" id="UP000000442">
    <property type="component" value="Chromosome"/>
</dbReference>
<keyword evidence="4" id="KW-0378">Hydrolase</keyword>
<feature type="active site" description="Nucleophile" evidence="6">
    <location>
        <position position="111"/>
    </location>
</feature>
<dbReference type="CDD" id="cd07025">
    <property type="entry name" value="Peptidase_S66"/>
    <property type="match status" value="1"/>
</dbReference>
<dbReference type="STRING" id="177437.HRM2_35290"/>
<feature type="active site" description="Charge relay system" evidence="6">
    <location>
        <position position="269"/>
    </location>
</feature>
<dbReference type="Gene3D" id="3.40.50.10740">
    <property type="entry name" value="Class I glutamine amidotransferase-like"/>
    <property type="match status" value="1"/>
</dbReference>
<dbReference type="InterPro" id="IPR040921">
    <property type="entry name" value="Peptidase_S66C"/>
</dbReference>
<dbReference type="GO" id="GO:0004180">
    <property type="term" value="F:carboxypeptidase activity"/>
    <property type="evidence" value="ECO:0007669"/>
    <property type="project" value="UniProtKB-KW"/>
</dbReference>
<reference evidence="9 10" key="1">
    <citation type="journal article" date="2009" name="Environ. Microbiol.">
        <title>Genome sequence of Desulfobacterium autotrophicum HRM2, a marine sulfate reducer oxidizing organic carbon completely to carbon dioxide.</title>
        <authorList>
            <person name="Strittmatter A.W."/>
            <person name="Liesegang H."/>
            <person name="Rabus R."/>
            <person name="Decker I."/>
            <person name="Amann J."/>
            <person name="Andres S."/>
            <person name="Henne A."/>
            <person name="Fricke W.F."/>
            <person name="Martinez-Arias R."/>
            <person name="Bartels D."/>
            <person name="Goesmann A."/>
            <person name="Krause L."/>
            <person name="Puehler A."/>
            <person name="Klenk H.P."/>
            <person name="Richter M."/>
            <person name="Schuler M."/>
            <person name="Gloeckner F.O."/>
            <person name="Meyerdierks A."/>
            <person name="Gottschalk G."/>
            <person name="Amann R."/>
        </authorList>
    </citation>
    <scope>NUCLEOTIDE SEQUENCE [LARGE SCALE GENOMIC DNA]</scope>
    <source>
        <strain evidence="10">ATCC 43914 / DSM 3382 / HRM2</strain>
    </source>
</reference>
<name>C0Q990_DESAH</name>
<keyword evidence="5" id="KW-0720">Serine protease</keyword>
<protein>
    <submittedName>
        <fullName evidence="9">Microcin C7 resistance protein MccF</fullName>
    </submittedName>
</protein>
<keyword evidence="2" id="KW-0121">Carboxypeptidase</keyword>
<evidence type="ECO:0000256" key="4">
    <source>
        <dbReference type="ARBA" id="ARBA00022801"/>
    </source>
</evidence>
<evidence type="ECO:0000256" key="6">
    <source>
        <dbReference type="PIRSR" id="PIRSR028757-1"/>
    </source>
</evidence>
<evidence type="ECO:0000259" key="7">
    <source>
        <dbReference type="Pfam" id="PF02016"/>
    </source>
</evidence>
<dbReference type="SUPFAM" id="SSF52317">
    <property type="entry name" value="Class I glutamine amidotransferase-like"/>
    <property type="match status" value="1"/>
</dbReference>
<dbReference type="Gene3D" id="3.50.30.60">
    <property type="entry name" value="LD-carboxypeptidase A C-terminal domain-like"/>
    <property type="match status" value="1"/>
</dbReference>
<evidence type="ECO:0000256" key="3">
    <source>
        <dbReference type="ARBA" id="ARBA00022670"/>
    </source>
</evidence>
<sequence length="299" mass="31646">MQQRLPTRLKPGDTIGVCAPSGVFDPALFETGLSHLRGMGFKIELPPGLGEAKGYLAGGDLHRAGIVNALFKSTKIKAILCARGGFGALRVLPHLDFAPLRHAPKFLVGFSDITAILSEGLKQCDFPMIHGPVVTSLARASTRTLDSLFCAMTEPFSGLVLQGGITLRRGRVAGTLKGGNLATLVSMVGTLYSPDFTDSILFLEDTGEPAYKIDRMLTQLCLAGVLAGVRGVVLGTFDRCGDVSKIYDIVTERFDDPMVPILAGLDAGHGEPNLSLPLGVRLILDADRHTLGVAPAGKL</sequence>
<dbReference type="InterPro" id="IPR029062">
    <property type="entry name" value="Class_I_gatase-like"/>
</dbReference>
<comment type="similarity">
    <text evidence="1">Belongs to the peptidase S66 family.</text>
</comment>
<proteinExistence type="inferred from homology"/>
<dbReference type="HOGENOM" id="CLU_034346_3_1_7"/>
<keyword evidence="10" id="KW-1185">Reference proteome</keyword>
<evidence type="ECO:0000313" key="9">
    <source>
        <dbReference type="EMBL" id="ACN16595.1"/>
    </source>
</evidence>
<dbReference type="SUPFAM" id="SSF141986">
    <property type="entry name" value="LD-carboxypeptidase A C-terminal domain-like"/>
    <property type="match status" value="1"/>
</dbReference>
<dbReference type="PANTHER" id="PTHR30237">
    <property type="entry name" value="MURAMOYLTETRAPEPTIDE CARBOXYPEPTIDASE"/>
    <property type="match status" value="1"/>
</dbReference>
<feature type="active site" description="Charge relay system" evidence="6">
    <location>
        <position position="204"/>
    </location>
</feature>
<dbReference type="KEGG" id="dat:HRM2_35290"/>
<dbReference type="EMBL" id="CP001087">
    <property type="protein sequence ID" value="ACN16595.1"/>
    <property type="molecule type" value="Genomic_DNA"/>
</dbReference>
<keyword evidence="3" id="KW-0645">Protease</keyword>
<accession>C0Q990</accession>
<dbReference type="InterPro" id="IPR003507">
    <property type="entry name" value="S66_fam"/>
</dbReference>
<gene>
    <name evidence="9" type="ordered locus">HRM2_35290</name>
</gene>
<dbReference type="InterPro" id="IPR027478">
    <property type="entry name" value="LdcA_N"/>
</dbReference>
<dbReference type="AlphaFoldDB" id="C0Q990"/>
<dbReference type="GO" id="GO:0008236">
    <property type="term" value="F:serine-type peptidase activity"/>
    <property type="evidence" value="ECO:0007669"/>
    <property type="project" value="UniProtKB-KW"/>
</dbReference>
<dbReference type="eggNOG" id="COG1619">
    <property type="taxonomic scope" value="Bacteria"/>
</dbReference>
<dbReference type="RefSeq" id="WP_015905345.1">
    <property type="nucleotide sequence ID" value="NC_012108.1"/>
</dbReference>
<dbReference type="InterPro" id="IPR027461">
    <property type="entry name" value="Carboxypeptidase_A_C_sf"/>
</dbReference>
<dbReference type="MEROPS" id="S66.001"/>
<evidence type="ECO:0000256" key="1">
    <source>
        <dbReference type="ARBA" id="ARBA00010233"/>
    </source>
</evidence>
<dbReference type="PANTHER" id="PTHR30237:SF2">
    <property type="entry name" value="MUREIN TETRAPEPTIDE CARBOXYPEPTIDASE"/>
    <property type="match status" value="1"/>
</dbReference>
<evidence type="ECO:0000259" key="8">
    <source>
        <dbReference type="Pfam" id="PF17676"/>
    </source>
</evidence>
<evidence type="ECO:0000256" key="2">
    <source>
        <dbReference type="ARBA" id="ARBA00022645"/>
    </source>
</evidence>
<dbReference type="InterPro" id="IPR040449">
    <property type="entry name" value="Peptidase_S66_N"/>
</dbReference>
<feature type="domain" description="LD-carboxypeptidase C-terminal" evidence="8">
    <location>
        <begin position="174"/>
        <end position="282"/>
    </location>
</feature>
<dbReference type="Pfam" id="PF02016">
    <property type="entry name" value="Peptidase_S66"/>
    <property type="match status" value="1"/>
</dbReference>
<dbReference type="GO" id="GO:0006508">
    <property type="term" value="P:proteolysis"/>
    <property type="evidence" value="ECO:0007669"/>
    <property type="project" value="UniProtKB-KW"/>
</dbReference>
<feature type="domain" description="LD-carboxypeptidase N-terminal" evidence="7">
    <location>
        <begin position="15"/>
        <end position="131"/>
    </location>
</feature>
<dbReference type="Pfam" id="PF17676">
    <property type="entry name" value="Peptidase_S66C"/>
    <property type="match status" value="1"/>
</dbReference>
<organism evidence="9 10">
    <name type="scientific">Desulforapulum autotrophicum (strain ATCC 43914 / DSM 3382 / VKM B-1955 / HRM2)</name>
    <name type="common">Desulfobacterium autotrophicum</name>
    <dbReference type="NCBI Taxonomy" id="177437"/>
    <lineage>
        <taxon>Bacteria</taxon>
        <taxon>Pseudomonadati</taxon>
        <taxon>Thermodesulfobacteriota</taxon>
        <taxon>Desulfobacteria</taxon>
        <taxon>Desulfobacterales</taxon>
        <taxon>Desulfobacteraceae</taxon>
        <taxon>Desulforapulum</taxon>
    </lineage>
</organism>
<evidence type="ECO:0000256" key="5">
    <source>
        <dbReference type="ARBA" id="ARBA00022825"/>
    </source>
</evidence>